<keyword evidence="5 13" id="KW-0067">ATP-binding</keyword>
<evidence type="ECO:0000256" key="13">
    <source>
        <dbReference type="RuleBase" id="RU362109"/>
    </source>
</evidence>
<dbReference type="SUPFAM" id="SSF54495">
    <property type="entry name" value="UBC-like"/>
    <property type="match status" value="1"/>
</dbReference>
<gene>
    <name evidence="15" type="ORF">CANCADRAFT_45947</name>
</gene>
<sequence>MLKLMAMKQKQQADAGAVSGGSKTSAAKLRAQKDITELELPKTIKVNFPDPNNVMEFTVNITPDEGFYKNGTFCFSFVVDERFPHEPPKVKCKNKVYHPNIDLEGNVCLNILREDWKPVLNLNSVIIGVQLLFLEPNPTDPLNKEAAKELMSDKSLFARNAASAMRGGLVHNEYFDRVL</sequence>
<feature type="active site" description="Glycyl thioester intermediate" evidence="12">
    <location>
        <position position="108"/>
    </location>
</feature>
<dbReference type="GO" id="GO:0061654">
    <property type="term" value="F:NEDD8 conjugating enzyme activity"/>
    <property type="evidence" value="ECO:0007669"/>
    <property type="project" value="UniProtKB-EC"/>
</dbReference>
<dbReference type="InterPro" id="IPR016135">
    <property type="entry name" value="UBQ-conjugating_enzyme/RWD"/>
</dbReference>
<dbReference type="Pfam" id="PF00179">
    <property type="entry name" value="UQ_con"/>
    <property type="match status" value="1"/>
</dbReference>
<dbReference type="InterPro" id="IPR050113">
    <property type="entry name" value="Ub_conjugating_enzyme"/>
</dbReference>
<evidence type="ECO:0000256" key="6">
    <source>
        <dbReference type="ARBA" id="ARBA00043698"/>
    </source>
</evidence>
<dbReference type="EC" id="2.3.2.34" evidence="7"/>
<dbReference type="OrthoDB" id="10249039at2759"/>
<dbReference type="SMART" id="SM00212">
    <property type="entry name" value="UBCc"/>
    <property type="match status" value="1"/>
</dbReference>
<dbReference type="PROSITE" id="PS50127">
    <property type="entry name" value="UBC_2"/>
    <property type="match status" value="1"/>
</dbReference>
<evidence type="ECO:0000256" key="4">
    <source>
        <dbReference type="ARBA" id="ARBA00022786"/>
    </source>
</evidence>
<evidence type="ECO:0000256" key="3">
    <source>
        <dbReference type="ARBA" id="ARBA00022741"/>
    </source>
</evidence>
<proteinExistence type="inferred from homology"/>
<comment type="pathway">
    <text evidence="1">Protein modification; protein neddylation.</text>
</comment>
<evidence type="ECO:0000256" key="1">
    <source>
        <dbReference type="ARBA" id="ARBA00005032"/>
    </source>
</evidence>
<dbReference type="Proteomes" id="UP000095023">
    <property type="component" value="Unassembled WGS sequence"/>
</dbReference>
<dbReference type="EMBL" id="KV453843">
    <property type="protein sequence ID" value="ODV89530.1"/>
    <property type="molecule type" value="Genomic_DNA"/>
</dbReference>
<organism evidence="15 16">
    <name type="scientific">Tortispora caseinolytica NRRL Y-17796</name>
    <dbReference type="NCBI Taxonomy" id="767744"/>
    <lineage>
        <taxon>Eukaryota</taxon>
        <taxon>Fungi</taxon>
        <taxon>Dikarya</taxon>
        <taxon>Ascomycota</taxon>
        <taxon>Saccharomycotina</taxon>
        <taxon>Trigonopsidomycetes</taxon>
        <taxon>Trigonopsidales</taxon>
        <taxon>Trigonopsidaceae</taxon>
        <taxon>Tortispora</taxon>
    </lineage>
</organism>
<accession>A0A1E4TCP1</accession>
<keyword evidence="4 13" id="KW-0833">Ubl conjugation pathway</keyword>
<evidence type="ECO:0000256" key="10">
    <source>
        <dbReference type="ARBA" id="ARBA00044279"/>
    </source>
</evidence>
<comment type="similarity">
    <text evidence="13">Belongs to the ubiquitin-conjugating enzyme family.</text>
</comment>
<evidence type="ECO:0000256" key="12">
    <source>
        <dbReference type="PROSITE-ProRule" id="PRU10133"/>
    </source>
</evidence>
<keyword evidence="16" id="KW-1185">Reference proteome</keyword>
<feature type="domain" description="UBC core" evidence="14">
    <location>
        <begin position="26"/>
        <end position="170"/>
    </location>
</feature>
<evidence type="ECO:0000313" key="15">
    <source>
        <dbReference type="EMBL" id="ODV89530.1"/>
    </source>
</evidence>
<evidence type="ECO:0000259" key="14">
    <source>
        <dbReference type="PROSITE" id="PS50127"/>
    </source>
</evidence>
<dbReference type="GO" id="GO:0045116">
    <property type="term" value="P:protein neddylation"/>
    <property type="evidence" value="ECO:0007669"/>
    <property type="project" value="EnsemblFungi"/>
</dbReference>
<reference evidence="16" key="1">
    <citation type="submission" date="2016-02" db="EMBL/GenBank/DDBJ databases">
        <title>Comparative genomics of biotechnologically important yeasts.</title>
        <authorList>
            <consortium name="DOE Joint Genome Institute"/>
            <person name="Riley R."/>
            <person name="Haridas S."/>
            <person name="Wolfe K.H."/>
            <person name="Lopes M.R."/>
            <person name="Hittinger C.T."/>
            <person name="Goker M."/>
            <person name="Salamov A."/>
            <person name="Wisecaver J."/>
            <person name="Long T.M."/>
            <person name="Aerts A.L."/>
            <person name="Barry K."/>
            <person name="Choi C."/>
            <person name="Clum A."/>
            <person name="Coughlan A.Y."/>
            <person name="Deshpande S."/>
            <person name="Douglass A.P."/>
            <person name="Hanson S.J."/>
            <person name="Klenk H.-P."/>
            <person name="Labutti K."/>
            <person name="Lapidus A."/>
            <person name="Lindquist E."/>
            <person name="Lipzen A."/>
            <person name="Meier-Kolthoff J.P."/>
            <person name="Ohm R.A."/>
            <person name="Otillar R.P."/>
            <person name="Pangilinan J."/>
            <person name="Peng Y."/>
            <person name="Rokas A."/>
            <person name="Rosa C.A."/>
            <person name="Scheuner C."/>
            <person name="Sibirny A.A."/>
            <person name="Slot J.C."/>
            <person name="Stielow J.B."/>
            <person name="Sun H."/>
            <person name="Kurtzman C.P."/>
            <person name="Blackwell M."/>
            <person name="Jeffries T.W."/>
            <person name="Grigoriev I.V."/>
        </authorList>
    </citation>
    <scope>NUCLEOTIDE SEQUENCE [LARGE SCALE GENOMIC DNA]</scope>
    <source>
        <strain evidence="16">NRRL Y-17796</strain>
    </source>
</reference>
<evidence type="ECO:0000256" key="8">
    <source>
        <dbReference type="ARBA" id="ARBA00044084"/>
    </source>
</evidence>
<evidence type="ECO:0000256" key="9">
    <source>
        <dbReference type="ARBA" id="ARBA00044092"/>
    </source>
</evidence>
<name>A0A1E4TCP1_9ASCO</name>
<evidence type="ECO:0000256" key="2">
    <source>
        <dbReference type="ARBA" id="ARBA00022679"/>
    </source>
</evidence>
<dbReference type="InterPro" id="IPR000608">
    <property type="entry name" value="UBC"/>
</dbReference>
<dbReference type="PANTHER" id="PTHR24067">
    <property type="entry name" value="UBIQUITIN-CONJUGATING ENZYME E2"/>
    <property type="match status" value="1"/>
</dbReference>
<evidence type="ECO:0000256" key="7">
    <source>
        <dbReference type="ARBA" id="ARBA00044047"/>
    </source>
</evidence>
<keyword evidence="3 13" id="KW-0547">Nucleotide-binding</keyword>
<protein>
    <recommendedName>
        <fullName evidence="9">NEDD8-conjugating enzyme UBC12</fullName>
        <ecNumber evidence="7">2.3.2.34</ecNumber>
    </recommendedName>
    <alternativeName>
        <fullName evidence="8">NEDD8-conjugating enzyme Ubc12</fullName>
    </alternativeName>
    <alternativeName>
        <fullName evidence="10">RUB1-conjugating enzyme</fullName>
    </alternativeName>
    <alternativeName>
        <fullName evidence="11">Ubiquitin carrier protein 12</fullName>
    </alternativeName>
</protein>
<evidence type="ECO:0000256" key="5">
    <source>
        <dbReference type="ARBA" id="ARBA00022840"/>
    </source>
</evidence>
<evidence type="ECO:0000256" key="11">
    <source>
        <dbReference type="ARBA" id="ARBA00044315"/>
    </source>
</evidence>
<comment type="catalytic activity">
    <reaction evidence="6">
        <text>[E1 NEDD8-activating enzyme]-S-[NEDD8 protein]-yl-L-cysteine + [E2 NEDD8-conjugating enzyme]-L-cysteine = [E1 NEDD8-activating enzyme]-L-cysteine + [E2 NEDD8-conjugating enzyme]-S-[NEDD8-protein]-yl-L-cysteine.</text>
        <dbReference type="EC" id="2.3.2.34"/>
    </reaction>
</comment>
<dbReference type="AlphaFoldDB" id="A0A1E4TCP1"/>
<evidence type="ECO:0000313" key="16">
    <source>
        <dbReference type="Proteomes" id="UP000095023"/>
    </source>
</evidence>
<dbReference type="CDD" id="cd23794">
    <property type="entry name" value="UBCc_UBE2F_UBE2M"/>
    <property type="match status" value="1"/>
</dbReference>
<dbReference type="InterPro" id="IPR023313">
    <property type="entry name" value="UBQ-conjugating_AS"/>
</dbReference>
<dbReference type="Gene3D" id="3.10.110.10">
    <property type="entry name" value="Ubiquitin Conjugating Enzyme"/>
    <property type="match status" value="1"/>
</dbReference>
<dbReference type="FunFam" id="3.10.110.10:FF:000005">
    <property type="entry name" value="NEDD8-conjugating enzyme Ubc12"/>
    <property type="match status" value="1"/>
</dbReference>
<dbReference type="GO" id="GO:0005524">
    <property type="term" value="F:ATP binding"/>
    <property type="evidence" value="ECO:0007669"/>
    <property type="project" value="UniProtKB-UniRule"/>
</dbReference>
<keyword evidence="2" id="KW-0808">Transferase</keyword>
<dbReference type="PROSITE" id="PS00183">
    <property type="entry name" value="UBC_1"/>
    <property type="match status" value="1"/>
</dbReference>